<evidence type="ECO:0000313" key="1">
    <source>
        <dbReference type="EMBL" id="PLW76789.1"/>
    </source>
</evidence>
<dbReference type="Proteomes" id="UP000234881">
    <property type="component" value="Unassembled WGS sequence"/>
</dbReference>
<proteinExistence type="predicted"/>
<organism evidence="1 2">
    <name type="scientific">Cohaesibacter celericrescens</name>
    <dbReference type="NCBI Taxonomy" id="2067669"/>
    <lineage>
        <taxon>Bacteria</taxon>
        <taxon>Pseudomonadati</taxon>
        <taxon>Pseudomonadota</taxon>
        <taxon>Alphaproteobacteria</taxon>
        <taxon>Hyphomicrobiales</taxon>
        <taxon>Cohaesibacteraceae</taxon>
    </lineage>
</organism>
<dbReference type="EMBL" id="PKUQ01000022">
    <property type="protein sequence ID" value="PLW76789.1"/>
    <property type="molecule type" value="Genomic_DNA"/>
</dbReference>
<protein>
    <submittedName>
        <fullName evidence="1">Uncharacterized protein</fullName>
    </submittedName>
</protein>
<reference evidence="1 2" key="1">
    <citation type="submission" date="2018-01" db="EMBL/GenBank/DDBJ databases">
        <title>The draft genome sequence of Cohaesibacter sp. H1304.</title>
        <authorList>
            <person name="Wang N.-N."/>
            <person name="Du Z.-J."/>
        </authorList>
    </citation>
    <scope>NUCLEOTIDE SEQUENCE [LARGE SCALE GENOMIC DNA]</scope>
    <source>
        <strain evidence="1 2">H1304</strain>
    </source>
</reference>
<sequence>MAFSGLLAGCQTDQAIINSLCEARVVRVSPAVKAEFRKWLTANGHLKTDAPTGAEDFLKDLKVNQDVIRQQCGR</sequence>
<name>A0A2N5XQJ8_9HYPH</name>
<gene>
    <name evidence="1" type="ORF">C0081_12055</name>
</gene>
<comment type="caution">
    <text evidence="1">The sequence shown here is derived from an EMBL/GenBank/DDBJ whole genome shotgun (WGS) entry which is preliminary data.</text>
</comment>
<evidence type="ECO:0000313" key="2">
    <source>
        <dbReference type="Proteomes" id="UP000234881"/>
    </source>
</evidence>
<dbReference type="AlphaFoldDB" id="A0A2N5XQJ8"/>
<keyword evidence="2" id="KW-1185">Reference proteome</keyword>
<accession>A0A2N5XQJ8</accession>